<dbReference type="RefSeq" id="WP_217776594.1">
    <property type="nucleotide sequence ID" value="NZ_JAHRWL010000001.1"/>
</dbReference>
<evidence type="ECO:0000256" key="1">
    <source>
        <dbReference type="SAM" id="MobiDB-lite"/>
    </source>
</evidence>
<dbReference type="PANTHER" id="PTHR11735:SF11">
    <property type="entry name" value="TRNA THREONYLCARBAMOYLADENOSINE BIOSYNTHESIS PROTEIN TSAB"/>
    <property type="match status" value="1"/>
</dbReference>
<keyword evidence="3" id="KW-0012">Acyltransferase</keyword>
<reference evidence="3" key="1">
    <citation type="submission" date="2021-06" db="EMBL/GenBank/DDBJ databases">
        <title>Thalassococcus sp. CAU 1522 isolated from sea sand, Republic of Korea.</title>
        <authorList>
            <person name="Kim W."/>
        </authorList>
    </citation>
    <scope>NUCLEOTIDE SEQUENCE</scope>
    <source>
        <strain evidence="3">CAU 1522</strain>
    </source>
</reference>
<dbReference type="InterPro" id="IPR022496">
    <property type="entry name" value="T6A_TsaB"/>
</dbReference>
<organism evidence="3 4">
    <name type="scientific">Thalassococcus arenae</name>
    <dbReference type="NCBI Taxonomy" id="2851652"/>
    <lineage>
        <taxon>Bacteria</taxon>
        <taxon>Pseudomonadati</taxon>
        <taxon>Pseudomonadota</taxon>
        <taxon>Alphaproteobacteria</taxon>
        <taxon>Rhodobacterales</taxon>
        <taxon>Roseobacteraceae</taxon>
        <taxon>Thalassococcus</taxon>
    </lineage>
</organism>
<keyword evidence="4" id="KW-1185">Reference proteome</keyword>
<gene>
    <name evidence="3" type="primary">tsaB</name>
    <name evidence="3" type="ORF">KUH32_03075</name>
</gene>
<dbReference type="EC" id="2.3.1.234" evidence="3"/>
<name>A0ABS6N3Z5_9RHOB</name>
<evidence type="ECO:0000259" key="2">
    <source>
        <dbReference type="Pfam" id="PF00814"/>
    </source>
</evidence>
<dbReference type="NCBIfam" id="TIGR03725">
    <property type="entry name" value="T6A_YeaZ"/>
    <property type="match status" value="1"/>
</dbReference>
<feature type="domain" description="Gcp-like" evidence="2">
    <location>
        <begin position="31"/>
        <end position="121"/>
    </location>
</feature>
<protein>
    <submittedName>
        <fullName evidence="3">tRNA (Adenosine(37)-N6)-threonylcarbamoyltransferase complex dimerization subunit type 1 TsaB</fullName>
        <ecNumber evidence="3">2.3.1.234</ecNumber>
    </submittedName>
</protein>
<evidence type="ECO:0000313" key="3">
    <source>
        <dbReference type="EMBL" id="MBV2358743.1"/>
    </source>
</evidence>
<dbReference type="PANTHER" id="PTHR11735">
    <property type="entry name" value="TRNA N6-ADENOSINE THREONYLCARBAMOYLTRANSFERASE"/>
    <property type="match status" value="1"/>
</dbReference>
<dbReference type="CDD" id="cd24032">
    <property type="entry name" value="ASKHA_NBD_TsaB"/>
    <property type="match status" value="1"/>
</dbReference>
<dbReference type="GO" id="GO:0061711">
    <property type="term" value="F:tRNA N(6)-L-threonylcarbamoyladenine synthase activity"/>
    <property type="evidence" value="ECO:0007669"/>
    <property type="project" value="UniProtKB-EC"/>
</dbReference>
<accession>A0ABS6N3Z5</accession>
<sequence>MTNVLAFDTSGSYCAAAVLRDGETVVTAHEDMARGQAERLMPLLQNLMTDAGLQWSDLDRIGVGVGPGNFTGIRIAVSTARGLALGLGIPAIGVSTFDAIHFDMPDAVAAVVAPRGQVYVCPPGGTPELRPMTEAVGAIFLSNPVLLAERIGRVAATREPGPRPAPLYVRPADAAPSRDTPPVILDDA</sequence>
<dbReference type="InterPro" id="IPR000905">
    <property type="entry name" value="Gcp-like_dom"/>
</dbReference>
<proteinExistence type="predicted"/>
<feature type="region of interest" description="Disordered" evidence="1">
    <location>
        <begin position="157"/>
        <end position="188"/>
    </location>
</feature>
<dbReference type="EMBL" id="JAHRWL010000001">
    <property type="protein sequence ID" value="MBV2358743.1"/>
    <property type="molecule type" value="Genomic_DNA"/>
</dbReference>
<dbReference type="Pfam" id="PF00814">
    <property type="entry name" value="TsaD"/>
    <property type="match status" value="1"/>
</dbReference>
<dbReference type="Proteomes" id="UP001166293">
    <property type="component" value="Unassembled WGS sequence"/>
</dbReference>
<keyword evidence="3" id="KW-0808">Transferase</keyword>
<comment type="caution">
    <text evidence="3">The sequence shown here is derived from an EMBL/GenBank/DDBJ whole genome shotgun (WGS) entry which is preliminary data.</text>
</comment>
<evidence type="ECO:0000313" key="4">
    <source>
        <dbReference type="Proteomes" id="UP001166293"/>
    </source>
</evidence>